<feature type="domain" description="Saccharopine dehydrogenase NADP binding" evidence="1">
    <location>
        <begin position="3"/>
        <end position="129"/>
    </location>
</feature>
<organism evidence="3 4">
    <name type="scientific">Rhodoferax saidenbachensis</name>
    <dbReference type="NCBI Taxonomy" id="1484693"/>
    <lineage>
        <taxon>Bacteria</taxon>
        <taxon>Pseudomonadati</taxon>
        <taxon>Pseudomonadota</taxon>
        <taxon>Betaproteobacteria</taxon>
        <taxon>Burkholderiales</taxon>
        <taxon>Comamonadaceae</taxon>
        <taxon>Rhodoferax</taxon>
    </lineage>
</organism>
<accession>A0A1P8K8B1</accession>
<dbReference type="SUPFAM" id="SSF51735">
    <property type="entry name" value="NAD(P)-binding Rossmann-fold domains"/>
    <property type="match status" value="1"/>
</dbReference>
<dbReference type="STRING" id="1484693.RS694_06585"/>
<reference evidence="3 4" key="1">
    <citation type="submission" date="2017-01" db="EMBL/GenBank/DDBJ databases">
        <authorList>
            <person name="Mah S.A."/>
            <person name="Swanson W.J."/>
            <person name="Moy G.W."/>
            <person name="Vacquier V.D."/>
        </authorList>
    </citation>
    <scope>NUCLEOTIDE SEQUENCE [LARGE SCALE GENOMIC DNA]</scope>
    <source>
        <strain evidence="3 4">DSM 22694</strain>
    </source>
</reference>
<dbReference type="Pfam" id="PF03435">
    <property type="entry name" value="Sacchrp_dh_NADP"/>
    <property type="match status" value="1"/>
</dbReference>
<dbReference type="PANTHER" id="PTHR43796:SF2">
    <property type="entry name" value="CARBOXYNORSPERMIDINE SYNTHASE"/>
    <property type="match status" value="1"/>
</dbReference>
<evidence type="ECO:0000313" key="3">
    <source>
        <dbReference type="EMBL" id="APW42234.1"/>
    </source>
</evidence>
<evidence type="ECO:0000259" key="2">
    <source>
        <dbReference type="Pfam" id="PF13761"/>
    </source>
</evidence>
<dbReference type="InterPro" id="IPR005097">
    <property type="entry name" value="Sacchrp_dh_NADP-bd"/>
</dbReference>
<dbReference type="EMBL" id="CP019239">
    <property type="protein sequence ID" value="APW42234.1"/>
    <property type="molecule type" value="Genomic_DNA"/>
</dbReference>
<proteinExistence type="predicted"/>
<feature type="domain" description="DUF4166" evidence="2">
    <location>
        <begin position="395"/>
        <end position="555"/>
    </location>
</feature>
<dbReference type="Pfam" id="PF13761">
    <property type="entry name" value="DUF4166"/>
    <property type="match status" value="1"/>
</dbReference>
<sequence length="563" mass="62532">MKVLVLGGYGIFGARLCEILAADPRVSLVIAGRSLNKAQKLSSTLPQIATVHAIAIDRDSDLHGHFIHIKPDLVIDASGPFQNYGRDPYRVVQACLDCHVNYMDFADGSEFVNSIHQFDQQAKAQGVYVLSGVSSFPVLTAAVVRRITKGWHKVITIRGGIAPSPYAVVGENVIRAIAAYSGQKIPLVRGGVQTHGYALTEIHNYTISPPGRLPLRRTRFSLVDVPDLHVLPQLWPDVHEVWMGAGPVPEVLHRMLNGLAWLVRIGLIPSLRPFSLVFYHAIKILRWGEHRGGMFVEVKGTDSNGKPATRSWHMLAEGNDGPYIPCFALQALVEHALDGQPPKPGARPASGELELEDYERIFTKRTIYTGERQDVTNMEARSPVERVLGPAWQQLPQSVRAAHTNTRSTRALSGLASVERGTGILARITAGIFRFPKASKEVPITVTFDQSSSREIWTRDFGGRKFQSTLSSGSGRNEHLLDERFGPFKFGMALILEKGRLNFVVRNWSFFGLSMPRSWAPFGDSYECEKAEMFHFHVEIRHPLLGLVVRYVGYLAPRIPENS</sequence>
<dbReference type="KEGG" id="rsb:RS694_06585"/>
<dbReference type="Gene3D" id="3.40.50.720">
    <property type="entry name" value="NAD(P)-binding Rossmann-like Domain"/>
    <property type="match status" value="1"/>
</dbReference>
<dbReference type="RefSeq" id="WP_029707332.1">
    <property type="nucleotide sequence ID" value="NZ_CP019239.1"/>
</dbReference>
<evidence type="ECO:0000313" key="4">
    <source>
        <dbReference type="Proteomes" id="UP000186110"/>
    </source>
</evidence>
<keyword evidence="4" id="KW-1185">Reference proteome</keyword>
<evidence type="ECO:0008006" key="5">
    <source>
        <dbReference type="Google" id="ProtNLM"/>
    </source>
</evidence>
<name>A0A1P8K8B1_9BURK</name>
<evidence type="ECO:0000259" key="1">
    <source>
        <dbReference type="Pfam" id="PF03435"/>
    </source>
</evidence>
<gene>
    <name evidence="3" type="ORF">RS694_06585</name>
</gene>
<dbReference type="AlphaFoldDB" id="A0A1P8K8B1"/>
<protein>
    <recommendedName>
        <fullName evidence="5">Saccharopine dehydrogenase</fullName>
    </recommendedName>
</protein>
<dbReference type="PANTHER" id="PTHR43796">
    <property type="entry name" value="CARBOXYNORSPERMIDINE SYNTHASE"/>
    <property type="match status" value="1"/>
</dbReference>
<dbReference type="InterPro" id="IPR025311">
    <property type="entry name" value="DUF4166"/>
</dbReference>
<dbReference type="Proteomes" id="UP000186110">
    <property type="component" value="Chromosome"/>
</dbReference>
<dbReference type="InterPro" id="IPR036291">
    <property type="entry name" value="NAD(P)-bd_dom_sf"/>
</dbReference>